<feature type="signal peptide" evidence="1">
    <location>
        <begin position="1"/>
        <end position="18"/>
    </location>
</feature>
<evidence type="ECO:0000313" key="3">
    <source>
        <dbReference type="Proteomes" id="UP001153714"/>
    </source>
</evidence>
<feature type="chain" id="PRO_5040443888" description="Allatostatin CC" evidence="1">
    <location>
        <begin position="19"/>
        <end position="140"/>
    </location>
</feature>
<keyword evidence="3" id="KW-1185">Reference proteome</keyword>
<accession>A0A9N9R000</accession>
<dbReference type="Proteomes" id="UP001153714">
    <property type="component" value="Chromosome 16"/>
</dbReference>
<evidence type="ECO:0000313" key="2">
    <source>
        <dbReference type="EMBL" id="CAG9786695.1"/>
    </source>
</evidence>
<evidence type="ECO:0008006" key="4">
    <source>
        <dbReference type="Google" id="ProtNLM"/>
    </source>
</evidence>
<proteinExistence type="predicted"/>
<name>A0A9N9R000_9NEOP</name>
<dbReference type="EMBL" id="OU893347">
    <property type="protein sequence ID" value="CAG9786695.1"/>
    <property type="molecule type" value="Genomic_DNA"/>
</dbReference>
<gene>
    <name evidence="2" type="ORF">DIATSA_LOCUS4633</name>
</gene>
<evidence type="ECO:0000256" key="1">
    <source>
        <dbReference type="SAM" id="SignalP"/>
    </source>
</evidence>
<keyword evidence="1" id="KW-0732">Signal</keyword>
<organism evidence="2 3">
    <name type="scientific">Diatraea saccharalis</name>
    <name type="common">sugarcane borer</name>
    <dbReference type="NCBI Taxonomy" id="40085"/>
    <lineage>
        <taxon>Eukaryota</taxon>
        <taxon>Metazoa</taxon>
        <taxon>Ecdysozoa</taxon>
        <taxon>Arthropoda</taxon>
        <taxon>Hexapoda</taxon>
        <taxon>Insecta</taxon>
        <taxon>Pterygota</taxon>
        <taxon>Neoptera</taxon>
        <taxon>Endopterygota</taxon>
        <taxon>Lepidoptera</taxon>
        <taxon>Glossata</taxon>
        <taxon>Ditrysia</taxon>
        <taxon>Pyraloidea</taxon>
        <taxon>Crambidae</taxon>
        <taxon>Crambinae</taxon>
        <taxon>Diatraea</taxon>
    </lineage>
</organism>
<dbReference type="OrthoDB" id="7464898at2759"/>
<sequence>MMRSPVPLLLVALSAALAAPPNTYEDYPITVPQKRAALVLDRLLIALQKALHDNPPPSYEQVDSDGPRTAPLRVANDLLQNDAIDDSNREVWLEPEDLSVEPLRLRHEDLTGLQRRGQSGGAPGVRGRVLRCYFNAITCF</sequence>
<reference evidence="2" key="2">
    <citation type="submission" date="2022-10" db="EMBL/GenBank/DDBJ databases">
        <authorList>
            <consortium name="ENA_rothamsted_submissions"/>
            <consortium name="culmorum"/>
            <person name="King R."/>
        </authorList>
    </citation>
    <scope>NUCLEOTIDE SEQUENCE</scope>
</reference>
<dbReference type="AlphaFoldDB" id="A0A9N9R000"/>
<protein>
    <recommendedName>
        <fullName evidence="4">Allatostatin CC</fullName>
    </recommendedName>
</protein>
<reference evidence="2" key="1">
    <citation type="submission" date="2021-12" db="EMBL/GenBank/DDBJ databases">
        <authorList>
            <person name="King R."/>
        </authorList>
    </citation>
    <scope>NUCLEOTIDE SEQUENCE</scope>
</reference>